<dbReference type="Proteomes" id="UP000324159">
    <property type="component" value="Unassembled WGS sequence"/>
</dbReference>
<dbReference type="Gene3D" id="1.10.4080.10">
    <property type="entry name" value="ADP-ribosylation/Crystallin J1"/>
    <property type="match status" value="1"/>
</dbReference>
<dbReference type="Pfam" id="PF03747">
    <property type="entry name" value="ADP_ribosyl_GH"/>
    <property type="match status" value="1"/>
</dbReference>
<comment type="cofactor">
    <cofactor evidence="1">
        <name>Mg(2+)</name>
        <dbReference type="ChEBI" id="CHEBI:18420"/>
    </cofactor>
    <text evidence="1">Binds 2 magnesium ions per subunit.</text>
</comment>
<evidence type="ECO:0000313" key="2">
    <source>
        <dbReference type="EMBL" id="TYO99686.1"/>
    </source>
</evidence>
<feature type="binding site" evidence="1">
    <location>
        <position position="34"/>
    </location>
    <ligand>
        <name>Mg(2+)</name>
        <dbReference type="ChEBI" id="CHEBI:18420"/>
        <label>1</label>
    </ligand>
</feature>
<dbReference type="AlphaFoldDB" id="A0A5D3WMT6"/>
<dbReference type="GO" id="GO:0016787">
    <property type="term" value="F:hydrolase activity"/>
    <property type="evidence" value="ECO:0007669"/>
    <property type="project" value="UniProtKB-KW"/>
</dbReference>
<protein>
    <submittedName>
        <fullName evidence="2">ADP-ribosylglycohydrolase</fullName>
    </submittedName>
</protein>
<dbReference type="OrthoDB" id="9798107at2"/>
<reference evidence="2 3" key="1">
    <citation type="submission" date="2019-07" db="EMBL/GenBank/DDBJ databases">
        <title>Genomic Encyclopedia of Type Strains, Phase IV (KMG-IV): sequencing the most valuable type-strain genomes for metagenomic binning, comparative biology and taxonomic classification.</title>
        <authorList>
            <person name="Goeker M."/>
        </authorList>
    </citation>
    <scope>NUCLEOTIDE SEQUENCE [LARGE SCALE GENOMIC DNA]</scope>
    <source>
        <strain evidence="2 3">SS015</strain>
    </source>
</reference>
<accession>A0A5D3WMT6</accession>
<dbReference type="PANTHER" id="PTHR16222:SF12">
    <property type="entry name" value="ADP-RIBOSYLGLYCOHYDROLASE-RELATED"/>
    <property type="match status" value="1"/>
</dbReference>
<dbReference type="RefSeq" id="WP_148895004.1">
    <property type="nucleotide sequence ID" value="NZ_VNIB01000002.1"/>
</dbReference>
<dbReference type="SUPFAM" id="SSF101478">
    <property type="entry name" value="ADP-ribosylglycohydrolase"/>
    <property type="match status" value="1"/>
</dbReference>
<keyword evidence="1" id="KW-0479">Metal-binding</keyword>
<dbReference type="InterPro" id="IPR050792">
    <property type="entry name" value="ADP-ribosylglycohydrolase"/>
</dbReference>
<dbReference type="InterPro" id="IPR005502">
    <property type="entry name" value="Ribosyl_crysJ1"/>
</dbReference>
<feature type="binding site" evidence="1">
    <location>
        <position position="211"/>
    </location>
    <ligand>
        <name>Mg(2+)</name>
        <dbReference type="ChEBI" id="CHEBI:18420"/>
        <label>1</label>
    </ligand>
</feature>
<feature type="binding site" evidence="1">
    <location>
        <position position="210"/>
    </location>
    <ligand>
        <name>Mg(2+)</name>
        <dbReference type="ChEBI" id="CHEBI:18420"/>
        <label>1</label>
    </ligand>
</feature>
<keyword evidence="3" id="KW-1185">Reference proteome</keyword>
<dbReference type="InterPro" id="IPR036705">
    <property type="entry name" value="Ribosyl_crysJ1_sf"/>
</dbReference>
<dbReference type="PANTHER" id="PTHR16222">
    <property type="entry name" value="ADP-RIBOSYLGLYCOHYDROLASE"/>
    <property type="match status" value="1"/>
</dbReference>
<proteinExistence type="predicted"/>
<keyword evidence="2" id="KW-0378">Hydrolase</keyword>
<comment type="caution">
    <text evidence="2">The sequence shown here is derived from an EMBL/GenBank/DDBJ whole genome shotgun (WGS) entry which is preliminary data.</text>
</comment>
<organism evidence="2 3">
    <name type="scientific">Geothermobacter ehrlichii</name>
    <dbReference type="NCBI Taxonomy" id="213224"/>
    <lineage>
        <taxon>Bacteria</taxon>
        <taxon>Pseudomonadati</taxon>
        <taxon>Thermodesulfobacteriota</taxon>
        <taxon>Desulfuromonadia</taxon>
        <taxon>Desulfuromonadales</taxon>
        <taxon>Geothermobacteraceae</taxon>
        <taxon>Geothermobacter</taxon>
    </lineage>
</organism>
<name>A0A5D3WMT6_9BACT</name>
<sequence>MLGAIAGDIIGSRFEHNPVAADDFALFAADCRFTDDTVLTCATADALLHGRCYADAYRQWFRRYPDAGYGARFVRWGMSDDAGPYNSYGNGSAMRVSPVGWLGDDLAAVLDEAAKSAAATHDHPEGIRGAQAVAAAVLLARKGEKKSGIKEFVETTFNYDLDRRLADIRPGYGFDVTCQGSVPEALICFLEADSFEQAVRNAVLLGGDADTQAAIAGAVAEAYWGVPDEIGRRCRDYLAADMRELLEAFERRKSVGRP</sequence>
<feature type="binding site" evidence="1">
    <location>
        <position position="35"/>
    </location>
    <ligand>
        <name>Mg(2+)</name>
        <dbReference type="ChEBI" id="CHEBI:18420"/>
        <label>1</label>
    </ligand>
</feature>
<keyword evidence="1" id="KW-0460">Magnesium</keyword>
<feature type="binding site" evidence="1">
    <location>
        <position position="208"/>
    </location>
    <ligand>
        <name>Mg(2+)</name>
        <dbReference type="ChEBI" id="CHEBI:18420"/>
        <label>1</label>
    </ligand>
</feature>
<dbReference type="EMBL" id="VNIB01000002">
    <property type="protein sequence ID" value="TYO99686.1"/>
    <property type="molecule type" value="Genomic_DNA"/>
</dbReference>
<gene>
    <name evidence="2" type="ORF">EDC39_102212</name>
</gene>
<dbReference type="GO" id="GO:0046872">
    <property type="term" value="F:metal ion binding"/>
    <property type="evidence" value="ECO:0007669"/>
    <property type="project" value="UniProtKB-KW"/>
</dbReference>
<feature type="binding site" evidence="1">
    <location>
        <position position="36"/>
    </location>
    <ligand>
        <name>Mg(2+)</name>
        <dbReference type="ChEBI" id="CHEBI:18420"/>
        <label>1</label>
    </ligand>
</feature>
<evidence type="ECO:0000313" key="3">
    <source>
        <dbReference type="Proteomes" id="UP000324159"/>
    </source>
</evidence>
<evidence type="ECO:0000256" key="1">
    <source>
        <dbReference type="PIRSR" id="PIRSR605502-1"/>
    </source>
</evidence>